<dbReference type="EMBL" id="AP014879">
    <property type="protein sequence ID" value="BAV34856.1"/>
    <property type="molecule type" value="Genomic_DNA"/>
</dbReference>
<reference evidence="2 3" key="1">
    <citation type="submission" date="2015-05" db="EMBL/GenBank/DDBJ databases">
        <title>Complete genome sequence of a sulfur-oxidizing gammaproteobacterium strain HA5.</title>
        <authorList>
            <person name="Miura A."/>
            <person name="Kojima H."/>
            <person name="Fukui M."/>
        </authorList>
    </citation>
    <scope>NUCLEOTIDE SEQUENCE [LARGE SCALE GENOMIC DNA]</scope>
    <source>
        <strain evidence="2 3">HA5</strain>
    </source>
</reference>
<gene>
    <name evidence="2" type="ORF">SCL_2579</name>
</gene>
<keyword evidence="3" id="KW-1185">Reference proteome</keyword>
<feature type="region of interest" description="Disordered" evidence="1">
    <location>
        <begin position="145"/>
        <end position="176"/>
    </location>
</feature>
<dbReference type="InParanoid" id="A0A1B4XJ80"/>
<dbReference type="AlphaFoldDB" id="A0A1B4XJ80"/>
<organism evidence="2 3">
    <name type="scientific">Sulfuricaulis limicola</name>
    <dbReference type="NCBI Taxonomy" id="1620215"/>
    <lineage>
        <taxon>Bacteria</taxon>
        <taxon>Pseudomonadati</taxon>
        <taxon>Pseudomonadota</taxon>
        <taxon>Gammaproteobacteria</taxon>
        <taxon>Acidiferrobacterales</taxon>
        <taxon>Acidiferrobacteraceae</taxon>
        <taxon>Sulfuricaulis</taxon>
    </lineage>
</organism>
<evidence type="ECO:0000313" key="2">
    <source>
        <dbReference type="EMBL" id="BAV34856.1"/>
    </source>
</evidence>
<dbReference type="Proteomes" id="UP000243180">
    <property type="component" value="Chromosome"/>
</dbReference>
<dbReference type="KEGG" id="slim:SCL_2579"/>
<protein>
    <submittedName>
        <fullName evidence="2">Uncharacterized protein</fullName>
    </submittedName>
</protein>
<feature type="compositionally biased region" description="Basic residues" evidence="1">
    <location>
        <begin position="154"/>
        <end position="176"/>
    </location>
</feature>
<sequence>MDSLDRAIDLVARWKADRGKQRADVLARLEGVTKDCQAASKVWQDFLDKPGAPGGQWTIVSWVGPSRAKQLHEINLRAKASVKEVCRLAGPAAGRFAGLDEDVIEMAYRQLKPGESGIDAAKTAVANTQKYMDYLRGLIERVRSAKAPAAGKSPAKKAGKKTAAKPAKKKVAPKKK</sequence>
<name>A0A1B4XJ80_9GAMM</name>
<evidence type="ECO:0000256" key="1">
    <source>
        <dbReference type="SAM" id="MobiDB-lite"/>
    </source>
</evidence>
<accession>A0A1B4XJ80</accession>
<proteinExistence type="predicted"/>
<evidence type="ECO:0000313" key="3">
    <source>
        <dbReference type="Proteomes" id="UP000243180"/>
    </source>
</evidence>
<dbReference type="RefSeq" id="WP_096361555.1">
    <property type="nucleotide sequence ID" value="NZ_AP014879.1"/>
</dbReference>